<dbReference type="KEGG" id="mri:Mal4_30480"/>
<feature type="domain" description="SHSP" evidence="4">
    <location>
        <begin position="36"/>
        <end position="149"/>
    </location>
</feature>
<dbReference type="Pfam" id="PF00011">
    <property type="entry name" value="HSP20"/>
    <property type="match status" value="1"/>
</dbReference>
<dbReference type="CDD" id="cd06464">
    <property type="entry name" value="ACD_sHsps-like"/>
    <property type="match status" value="1"/>
</dbReference>
<reference evidence="5 6" key="1">
    <citation type="submission" date="2019-02" db="EMBL/GenBank/DDBJ databases">
        <title>Deep-cultivation of Planctomycetes and their phenomic and genomic characterization uncovers novel biology.</title>
        <authorList>
            <person name="Wiegand S."/>
            <person name="Jogler M."/>
            <person name="Boedeker C."/>
            <person name="Pinto D."/>
            <person name="Vollmers J."/>
            <person name="Rivas-Marin E."/>
            <person name="Kohn T."/>
            <person name="Peeters S.H."/>
            <person name="Heuer A."/>
            <person name="Rast P."/>
            <person name="Oberbeckmann S."/>
            <person name="Bunk B."/>
            <person name="Jeske O."/>
            <person name="Meyerdierks A."/>
            <person name="Storesund J.E."/>
            <person name="Kallscheuer N."/>
            <person name="Luecker S."/>
            <person name="Lage O.M."/>
            <person name="Pohl T."/>
            <person name="Merkel B.J."/>
            <person name="Hornburger P."/>
            <person name="Mueller R.-W."/>
            <person name="Bruemmer F."/>
            <person name="Labrenz M."/>
            <person name="Spormann A.M."/>
            <person name="Op den Camp H."/>
            <person name="Overmann J."/>
            <person name="Amann R."/>
            <person name="Jetten M.S.M."/>
            <person name="Mascher T."/>
            <person name="Medema M.H."/>
            <person name="Devos D.P."/>
            <person name="Kaster A.-K."/>
            <person name="Ovreas L."/>
            <person name="Rohde M."/>
            <person name="Galperin M.Y."/>
            <person name="Jogler C."/>
        </authorList>
    </citation>
    <scope>NUCLEOTIDE SEQUENCE [LARGE SCALE GENOMIC DNA]</scope>
    <source>
        <strain evidence="5 6">Mal4</strain>
    </source>
</reference>
<dbReference type="EMBL" id="CP036275">
    <property type="protein sequence ID" value="QDU38718.1"/>
    <property type="molecule type" value="Genomic_DNA"/>
</dbReference>
<name>A0A517Z8B4_9PLAN</name>
<sequence>MELFPWKSIRLSLLDADRQIDDAFNHFIGGMCGGQESQPLWSPELDVFESDDAYVIEADLPGVPPEQLQVEVEDDIVTICGSRASRREQKSVRGVWIERRQGSFCRRLQLDHPVDADQITITQQQGTYSIRLPKRQTNDSGAEPETAHESA</sequence>
<evidence type="ECO:0000256" key="2">
    <source>
        <dbReference type="RuleBase" id="RU003616"/>
    </source>
</evidence>
<comment type="similarity">
    <text evidence="1 2">Belongs to the small heat shock protein (HSP20) family.</text>
</comment>
<accession>A0A517Z8B4</accession>
<keyword evidence="6" id="KW-1185">Reference proteome</keyword>
<organism evidence="5 6">
    <name type="scientific">Maioricimonas rarisocia</name>
    <dbReference type="NCBI Taxonomy" id="2528026"/>
    <lineage>
        <taxon>Bacteria</taxon>
        <taxon>Pseudomonadati</taxon>
        <taxon>Planctomycetota</taxon>
        <taxon>Planctomycetia</taxon>
        <taxon>Planctomycetales</taxon>
        <taxon>Planctomycetaceae</taxon>
        <taxon>Maioricimonas</taxon>
    </lineage>
</organism>
<dbReference type="PROSITE" id="PS01031">
    <property type="entry name" value="SHSP"/>
    <property type="match status" value="1"/>
</dbReference>
<feature type="region of interest" description="Disordered" evidence="3">
    <location>
        <begin position="128"/>
        <end position="151"/>
    </location>
</feature>
<protein>
    <submittedName>
        <fullName evidence="5">Spore protein SP21</fullName>
    </submittedName>
</protein>
<proteinExistence type="inferred from homology"/>
<dbReference type="PANTHER" id="PTHR11527">
    <property type="entry name" value="HEAT-SHOCK PROTEIN 20 FAMILY MEMBER"/>
    <property type="match status" value="1"/>
</dbReference>
<dbReference type="Proteomes" id="UP000320496">
    <property type="component" value="Chromosome"/>
</dbReference>
<dbReference type="RefSeq" id="WP_197443488.1">
    <property type="nucleotide sequence ID" value="NZ_CP036275.1"/>
</dbReference>
<dbReference type="InterPro" id="IPR008978">
    <property type="entry name" value="HSP20-like_chaperone"/>
</dbReference>
<evidence type="ECO:0000256" key="3">
    <source>
        <dbReference type="SAM" id="MobiDB-lite"/>
    </source>
</evidence>
<evidence type="ECO:0000256" key="1">
    <source>
        <dbReference type="PROSITE-ProRule" id="PRU00285"/>
    </source>
</evidence>
<evidence type="ECO:0000259" key="4">
    <source>
        <dbReference type="PROSITE" id="PS01031"/>
    </source>
</evidence>
<gene>
    <name evidence="5" type="primary">hspA_2</name>
    <name evidence="5" type="ORF">Mal4_30480</name>
</gene>
<dbReference type="InterPro" id="IPR002068">
    <property type="entry name" value="A-crystallin/Hsp20_dom"/>
</dbReference>
<evidence type="ECO:0000313" key="6">
    <source>
        <dbReference type="Proteomes" id="UP000320496"/>
    </source>
</evidence>
<dbReference type="AlphaFoldDB" id="A0A517Z8B4"/>
<dbReference type="InterPro" id="IPR031107">
    <property type="entry name" value="Small_HSP"/>
</dbReference>
<dbReference type="SUPFAM" id="SSF49764">
    <property type="entry name" value="HSP20-like chaperones"/>
    <property type="match status" value="1"/>
</dbReference>
<evidence type="ECO:0000313" key="5">
    <source>
        <dbReference type="EMBL" id="QDU38718.1"/>
    </source>
</evidence>
<dbReference type="Gene3D" id="2.60.40.790">
    <property type="match status" value="1"/>
</dbReference>